<dbReference type="PROSITE" id="PS50987">
    <property type="entry name" value="HTH_ARSR_2"/>
    <property type="match status" value="1"/>
</dbReference>
<dbReference type="STRING" id="1798650.A2945_04585"/>
<dbReference type="EMBL" id="MHLA01000005">
    <property type="protein sequence ID" value="OGZ00275.1"/>
    <property type="molecule type" value="Genomic_DNA"/>
</dbReference>
<dbReference type="CDD" id="cd00090">
    <property type="entry name" value="HTH_ARSR"/>
    <property type="match status" value="1"/>
</dbReference>
<dbReference type="InterPro" id="IPR001845">
    <property type="entry name" value="HTH_ArsR_DNA-bd_dom"/>
</dbReference>
<reference evidence="2 3" key="1">
    <citation type="journal article" date="2016" name="Nat. Commun.">
        <title>Thousands of microbial genomes shed light on interconnected biogeochemical processes in an aquifer system.</title>
        <authorList>
            <person name="Anantharaman K."/>
            <person name="Brown C.T."/>
            <person name="Hug L.A."/>
            <person name="Sharon I."/>
            <person name="Castelle C.J."/>
            <person name="Probst A.J."/>
            <person name="Thomas B.C."/>
            <person name="Singh A."/>
            <person name="Wilkins M.J."/>
            <person name="Karaoz U."/>
            <person name="Brodie E.L."/>
            <person name="Williams K.H."/>
            <person name="Hubbard S.S."/>
            <person name="Banfield J.F."/>
        </authorList>
    </citation>
    <scope>NUCLEOTIDE SEQUENCE [LARGE SCALE GENOMIC DNA]</scope>
</reference>
<gene>
    <name evidence="2" type="ORF">A2945_04585</name>
</gene>
<dbReference type="Proteomes" id="UP000178880">
    <property type="component" value="Unassembled WGS sequence"/>
</dbReference>
<dbReference type="SMART" id="SM00418">
    <property type="entry name" value="HTH_ARSR"/>
    <property type="match status" value="1"/>
</dbReference>
<dbReference type="AlphaFoldDB" id="A0A1G2CFW2"/>
<feature type="domain" description="HTH arsR-type" evidence="1">
    <location>
        <begin position="1"/>
        <end position="88"/>
    </location>
</feature>
<organism evidence="2 3">
    <name type="scientific">Candidatus Liptonbacteria bacterium RIFCSPLOWO2_01_FULL_52_25</name>
    <dbReference type="NCBI Taxonomy" id="1798650"/>
    <lineage>
        <taxon>Bacteria</taxon>
        <taxon>Candidatus Liptoniibacteriota</taxon>
    </lineage>
</organism>
<dbReference type="GO" id="GO:0003700">
    <property type="term" value="F:DNA-binding transcription factor activity"/>
    <property type="evidence" value="ECO:0007669"/>
    <property type="project" value="InterPro"/>
</dbReference>
<comment type="caution">
    <text evidence="2">The sequence shown here is derived from an EMBL/GenBank/DDBJ whole genome shotgun (WGS) entry which is preliminary data.</text>
</comment>
<dbReference type="Gene3D" id="1.10.10.10">
    <property type="entry name" value="Winged helix-like DNA-binding domain superfamily/Winged helix DNA-binding domain"/>
    <property type="match status" value="1"/>
</dbReference>
<evidence type="ECO:0000259" key="1">
    <source>
        <dbReference type="PROSITE" id="PS50987"/>
    </source>
</evidence>
<evidence type="ECO:0000313" key="3">
    <source>
        <dbReference type="Proteomes" id="UP000178880"/>
    </source>
</evidence>
<accession>A0A1G2CFW2</accession>
<dbReference type="InterPro" id="IPR036390">
    <property type="entry name" value="WH_DNA-bd_sf"/>
</dbReference>
<dbReference type="InterPro" id="IPR036388">
    <property type="entry name" value="WH-like_DNA-bd_sf"/>
</dbReference>
<name>A0A1G2CFW2_9BACT</name>
<proteinExistence type="predicted"/>
<dbReference type="InterPro" id="IPR011991">
    <property type="entry name" value="ArsR-like_HTH"/>
</dbReference>
<evidence type="ECO:0000313" key="2">
    <source>
        <dbReference type="EMBL" id="OGZ00275.1"/>
    </source>
</evidence>
<dbReference type="SUPFAM" id="SSF46785">
    <property type="entry name" value="Winged helix' DNA-binding domain"/>
    <property type="match status" value="1"/>
</dbReference>
<sequence length="88" mass="10116">MKTPKQLERYFKGAANHWRIAIVLLVERNEGIAVEGIAKELGGDLKNISQHTHRLVRAGLLNKQYRGRQVAHSLSPYGKLFLQFMKKF</sequence>
<protein>
    <recommendedName>
        <fullName evidence="1">HTH arsR-type domain-containing protein</fullName>
    </recommendedName>
</protein>